<dbReference type="AlphaFoldDB" id="A0AAV2ZFF7"/>
<accession>A0AAV2ZFF7</accession>
<evidence type="ECO:0000313" key="1">
    <source>
        <dbReference type="EMBL" id="DBA04112.1"/>
    </source>
</evidence>
<name>A0AAV2ZFF7_9STRA</name>
<dbReference type="PANTHER" id="PTHR34615">
    <property type="entry name" value="PX DOMAIN-CONTAINING PROTEIN"/>
    <property type="match status" value="1"/>
</dbReference>
<gene>
    <name evidence="1" type="ORF">N0F65_004220</name>
</gene>
<organism evidence="1 2">
    <name type="scientific">Lagenidium giganteum</name>
    <dbReference type="NCBI Taxonomy" id="4803"/>
    <lineage>
        <taxon>Eukaryota</taxon>
        <taxon>Sar</taxon>
        <taxon>Stramenopiles</taxon>
        <taxon>Oomycota</taxon>
        <taxon>Peronosporomycetes</taxon>
        <taxon>Pythiales</taxon>
        <taxon>Pythiaceae</taxon>
    </lineage>
</organism>
<dbReference type="Proteomes" id="UP001146120">
    <property type="component" value="Unassembled WGS sequence"/>
</dbReference>
<comment type="caution">
    <text evidence="1">The sequence shown here is derived from an EMBL/GenBank/DDBJ whole genome shotgun (WGS) entry which is preliminary data.</text>
</comment>
<protein>
    <recommendedName>
        <fullName evidence="3">DDE Tnp4 domain-containing protein</fullName>
    </recommendedName>
</protein>
<evidence type="ECO:0000313" key="2">
    <source>
        <dbReference type="Proteomes" id="UP001146120"/>
    </source>
</evidence>
<dbReference type="PANTHER" id="PTHR34615:SF1">
    <property type="entry name" value="PX DOMAIN-CONTAINING PROTEIN"/>
    <property type="match status" value="1"/>
</dbReference>
<evidence type="ECO:0008006" key="3">
    <source>
        <dbReference type="Google" id="ProtNLM"/>
    </source>
</evidence>
<keyword evidence="2" id="KW-1185">Reference proteome</keyword>
<reference evidence="1" key="2">
    <citation type="journal article" date="2023" name="Microbiol Resour">
        <title>Decontamination and Annotation of the Draft Genome Sequence of the Oomycete Lagenidium giganteum ARSEF 373.</title>
        <authorList>
            <person name="Morgan W.R."/>
            <person name="Tartar A."/>
        </authorList>
    </citation>
    <scope>NUCLEOTIDE SEQUENCE</scope>
    <source>
        <strain evidence="1">ARSEF 373</strain>
    </source>
</reference>
<sequence length="208" mass="23763">MLHVRECDLTAYCDSKAQHLFRFTVPQLRELARKLQLPERIVTAARDNVPAFEALAIVCRRLAKSSRWSTAEQHLGRRQGTLSRICIHTIDLLYERFSHKLELDTSIITTRARQYHACITENVASLSSCMGFIDGTKQCIARPTSLTVLHDQVTKVLDIQRVCYSGHKRRHRLTWQALVTPDDLGCSFDTGYSIDNVIVTPFRRGSHL</sequence>
<dbReference type="EMBL" id="DAKRPA010000011">
    <property type="protein sequence ID" value="DBA04112.1"/>
    <property type="molecule type" value="Genomic_DNA"/>
</dbReference>
<proteinExistence type="predicted"/>
<reference evidence="1" key="1">
    <citation type="submission" date="2022-11" db="EMBL/GenBank/DDBJ databases">
        <authorList>
            <person name="Morgan W.R."/>
            <person name="Tartar A."/>
        </authorList>
    </citation>
    <scope>NUCLEOTIDE SEQUENCE</scope>
    <source>
        <strain evidence="1">ARSEF 373</strain>
    </source>
</reference>